<evidence type="ECO:0000256" key="1">
    <source>
        <dbReference type="SAM" id="Phobius"/>
    </source>
</evidence>
<dbReference type="Proteomes" id="UP000199051">
    <property type="component" value="Unassembled WGS sequence"/>
</dbReference>
<dbReference type="AlphaFoldDB" id="A0A1H9XG43"/>
<dbReference type="RefSeq" id="WP_092785664.1">
    <property type="nucleotide sequence ID" value="NZ_FOGI01000015.1"/>
</dbReference>
<feature type="transmembrane region" description="Helical" evidence="1">
    <location>
        <begin position="439"/>
        <end position="463"/>
    </location>
</feature>
<evidence type="ECO:0000313" key="3">
    <source>
        <dbReference type="Proteomes" id="UP000199051"/>
    </source>
</evidence>
<accession>A0A1H9XG43</accession>
<dbReference type="InterPro" id="IPR025498">
    <property type="entry name" value="DUF4389"/>
</dbReference>
<keyword evidence="1" id="KW-1133">Transmembrane helix</keyword>
<evidence type="ECO:0000313" key="2">
    <source>
        <dbReference type="EMBL" id="SES45160.1"/>
    </source>
</evidence>
<reference evidence="3" key="1">
    <citation type="submission" date="2016-10" db="EMBL/GenBank/DDBJ databases">
        <authorList>
            <person name="Varghese N."/>
            <person name="Submissions S."/>
        </authorList>
    </citation>
    <scope>NUCLEOTIDE SEQUENCE [LARGE SCALE GENOMIC DNA]</scope>
    <source>
        <strain evidence="3">DSM 44260</strain>
    </source>
</reference>
<gene>
    <name evidence="2" type="ORF">SAMN04487818_11530</name>
</gene>
<organism evidence="2 3">
    <name type="scientific">Actinokineospora terrae</name>
    <dbReference type="NCBI Taxonomy" id="155974"/>
    <lineage>
        <taxon>Bacteria</taxon>
        <taxon>Bacillati</taxon>
        <taxon>Actinomycetota</taxon>
        <taxon>Actinomycetes</taxon>
        <taxon>Pseudonocardiales</taxon>
        <taxon>Pseudonocardiaceae</taxon>
        <taxon>Actinokineospora</taxon>
    </lineage>
</organism>
<proteinExistence type="predicted"/>
<keyword evidence="1" id="KW-0472">Membrane</keyword>
<feature type="transmembrane region" description="Helical" evidence="1">
    <location>
        <begin position="256"/>
        <end position="282"/>
    </location>
</feature>
<name>A0A1H9XG43_9PSEU</name>
<keyword evidence="1" id="KW-0812">Transmembrane</keyword>
<keyword evidence="3" id="KW-1185">Reference proteome</keyword>
<feature type="transmembrane region" description="Helical" evidence="1">
    <location>
        <begin position="162"/>
        <end position="184"/>
    </location>
</feature>
<evidence type="ECO:0008006" key="4">
    <source>
        <dbReference type="Google" id="ProtNLM"/>
    </source>
</evidence>
<dbReference type="STRING" id="155974.SAMN04487818_11530"/>
<sequence>MQDTPDRAQHLVERPAAVRVIGVLDPPSRGLWLVKWLLLLPHLIVLALLWVGFAVLTVYAFFAIVVTGRYPRGVFDFTAGVLRWSWRVHYYGYGALGTDRYPPFTLADVPDYPARLEIDYPPRLSRGLVLVKWWLLALPHYLVVGLLVGGGTWGALGDDDGGFGWAEGGLVGVLVLVAGVVLLFTGSYPRSLHGLVVGLDRWVLRVVAYATLMTDEYPPFRLDTGATEPGTDQAAATQDAAVPLTRAPHRWTAGRIVAVIAGAVLVLTSMGLLTGGAGALWADRTQRDADGFLTSPTATVDGAGHALTSSTISLSDDVDWVGVADAVGKTRITASGGQAVFLGVGPTADVERYLSGVAHTRVTSFGSGSAATAEIPGGEPATGPGAEAFWIAATEGPGAQRLTWTPEAGQWTVVVMNADASAGVAVQATASATLPALPWLSLGLLVAGVVVLTGGTTMTVLAVRRAKPPTTTAPTPPVTVG</sequence>
<dbReference type="EMBL" id="FOGI01000015">
    <property type="protein sequence ID" value="SES45160.1"/>
    <property type="molecule type" value="Genomic_DNA"/>
</dbReference>
<feature type="transmembrane region" description="Helical" evidence="1">
    <location>
        <begin position="36"/>
        <end position="62"/>
    </location>
</feature>
<feature type="transmembrane region" description="Helical" evidence="1">
    <location>
        <begin position="133"/>
        <end position="156"/>
    </location>
</feature>
<dbReference type="Pfam" id="PF14333">
    <property type="entry name" value="DUF4389"/>
    <property type="match status" value="2"/>
</dbReference>
<protein>
    <recommendedName>
        <fullName evidence="4">DUF4389 domain-containing protein</fullName>
    </recommendedName>
</protein>